<sequence length="125" mass="13238">MSGSEKRGRHTHTDRDSRAAKVMARRAPALLLLAAACLLYGALNAFVAAGTQVPRAPAVSMNFFQKEEPKPTEPPPESGPSFGDGPIFAIGAVLILLPFLIAGPAPENANETLVRQESERASSPF</sequence>
<evidence type="ECO:0000313" key="3">
    <source>
        <dbReference type="EMBL" id="CAJ1398337.1"/>
    </source>
</evidence>
<gene>
    <name evidence="3" type="ORF">EVOR1521_LOCUS22152</name>
</gene>
<evidence type="ECO:0000256" key="2">
    <source>
        <dbReference type="SAM" id="Phobius"/>
    </source>
</evidence>
<feature type="region of interest" description="Disordered" evidence="1">
    <location>
        <begin position="64"/>
        <end position="84"/>
    </location>
</feature>
<comment type="caution">
    <text evidence="3">The sequence shown here is derived from an EMBL/GenBank/DDBJ whole genome shotgun (WGS) entry which is preliminary data.</text>
</comment>
<feature type="compositionally biased region" description="Basic and acidic residues" evidence="1">
    <location>
        <begin position="1"/>
        <end position="19"/>
    </location>
</feature>
<feature type="transmembrane region" description="Helical" evidence="2">
    <location>
        <begin position="82"/>
        <end position="102"/>
    </location>
</feature>
<reference evidence="3" key="1">
    <citation type="submission" date="2023-08" db="EMBL/GenBank/DDBJ databases">
        <authorList>
            <person name="Chen Y."/>
            <person name="Shah S."/>
            <person name="Dougan E. K."/>
            <person name="Thang M."/>
            <person name="Chan C."/>
        </authorList>
    </citation>
    <scope>NUCLEOTIDE SEQUENCE</scope>
</reference>
<accession>A0AA36J3A1</accession>
<dbReference type="Proteomes" id="UP001178507">
    <property type="component" value="Unassembled WGS sequence"/>
</dbReference>
<proteinExistence type="predicted"/>
<keyword evidence="2" id="KW-1133">Transmembrane helix</keyword>
<dbReference type="EMBL" id="CAUJNA010003296">
    <property type="protein sequence ID" value="CAJ1398337.1"/>
    <property type="molecule type" value="Genomic_DNA"/>
</dbReference>
<keyword evidence="4" id="KW-1185">Reference proteome</keyword>
<organism evidence="3 4">
    <name type="scientific">Effrenium voratum</name>
    <dbReference type="NCBI Taxonomy" id="2562239"/>
    <lineage>
        <taxon>Eukaryota</taxon>
        <taxon>Sar</taxon>
        <taxon>Alveolata</taxon>
        <taxon>Dinophyceae</taxon>
        <taxon>Suessiales</taxon>
        <taxon>Symbiodiniaceae</taxon>
        <taxon>Effrenium</taxon>
    </lineage>
</organism>
<keyword evidence="2" id="KW-0812">Transmembrane</keyword>
<evidence type="ECO:0000313" key="4">
    <source>
        <dbReference type="Proteomes" id="UP001178507"/>
    </source>
</evidence>
<protein>
    <submittedName>
        <fullName evidence="3">Uncharacterized protein</fullName>
    </submittedName>
</protein>
<keyword evidence="2" id="KW-0472">Membrane</keyword>
<dbReference type="AlphaFoldDB" id="A0AA36J3A1"/>
<feature type="region of interest" description="Disordered" evidence="1">
    <location>
        <begin position="1"/>
        <end position="20"/>
    </location>
</feature>
<evidence type="ECO:0000256" key="1">
    <source>
        <dbReference type="SAM" id="MobiDB-lite"/>
    </source>
</evidence>
<name>A0AA36J3A1_9DINO</name>